<feature type="compositionally biased region" description="Basic residues" evidence="1">
    <location>
        <begin position="20"/>
        <end position="29"/>
    </location>
</feature>
<evidence type="ECO:0008006" key="5">
    <source>
        <dbReference type="Google" id="ProtNLM"/>
    </source>
</evidence>
<feature type="region of interest" description="Disordered" evidence="1">
    <location>
        <begin position="1"/>
        <end position="52"/>
    </location>
</feature>
<dbReference type="OrthoDB" id="10253869at2759"/>
<feature type="compositionally biased region" description="Gly residues" evidence="1">
    <location>
        <begin position="1"/>
        <end position="12"/>
    </location>
</feature>
<protein>
    <recommendedName>
        <fullName evidence="5">AMP-dependent synthetase/ligase domain-containing protein</fullName>
    </recommendedName>
</protein>
<evidence type="ECO:0000256" key="1">
    <source>
        <dbReference type="SAM" id="MobiDB-lite"/>
    </source>
</evidence>
<organism evidence="2">
    <name type="scientific">Brachypodium distachyon</name>
    <name type="common">Purple false brome</name>
    <name type="synonym">Trachynia distachya</name>
    <dbReference type="NCBI Taxonomy" id="15368"/>
    <lineage>
        <taxon>Eukaryota</taxon>
        <taxon>Viridiplantae</taxon>
        <taxon>Streptophyta</taxon>
        <taxon>Embryophyta</taxon>
        <taxon>Tracheophyta</taxon>
        <taxon>Spermatophyta</taxon>
        <taxon>Magnoliopsida</taxon>
        <taxon>Liliopsida</taxon>
        <taxon>Poales</taxon>
        <taxon>Poaceae</taxon>
        <taxon>BOP clade</taxon>
        <taxon>Pooideae</taxon>
        <taxon>Stipodae</taxon>
        <taxon>Brachypodieae</taxon>
        <taxon>Brachypodium</taxon>
    </lineage>
</organism>
<feature type="compositionally biased region" description="Basic and acidic residues" evidence="1">
    <location>
        <begin position="98"/>
        <end position="110"/>
    </location>
</feature>
<evidence type="ECO:0000313" key="2">
    <source>
        <dbReference type="EMBL" id="PNT64788.1"/>
    </source>
</evidence>
<keyword evidence="4" id="KW-1185">Reference proteome</keyword>
<reference evidence="2 3" key="1">
    <citation type="journal article" date="2010" name="Nature">
        <title>Genome sequencing and analysis of the model grass Brachypodium distachyon.</title>
        <authorList>
            <consortium name="International Brachypodium Initiative"/>
        </authorList>
    </citation>
    <scope>NUCLEOTIDE SEQUENCE [LARGE SCALE GENOMIC DNA]</scope>
    <source>
        <strain evidence="2 3">Bd21</strain>
    </source>
</reference>
<evidence type="ECO:0000313" key="3">
    <source>
        <dbReference type="EnsemblPlants" id="PNT64788"/>
    </source>
</evidence>
<reference evidence="2" key="2">
    <citation type="submission" date="2017-06" db="EMBL/GenBank/DDBJ databases">
        <title>WGS assembly of Brachypodium distachyon.</title>
        <authorList>
            <consortium name="The International Brachypodium Initiative"/>
            <person name="Lucas S."/>
            <person name="Harmon-Smith M."/>
            <person name="Lail K."/>
            <person name="Tice H."/>
            <person name="Grimwood J."/>
            <person name="Bruce D."/>
            <person name="Barry K."/>
            <person name="Shu S."/>
            <person name="Lindquist E."/>
            <person name="Wang M."/>
            <person name="Pitluck S."/>
            <person name="Vogel J.P."/>
            <person name="Garvin D.F."/>
            <person name="Mockler T.C."/>
            <person name="Schmutz J."/>
            <person name="Rokhsar D."/>
            <person name="Bevan M.W."/>
        </authorList>
    </citation>
    <scope>NUCLEOTIDE SEQUENCE</scope>
    <source>
        <strain evidence="2">Bd21</strain>
    </source>
</reference>
<dbReference type="Proteomes" id="UP000008810">
    <property type="component" value="Chromosome 4"/>
</dbReference>
<dbReference type="STRING" id="15368.A0A2K2CRX8"/>
<dbReference type="EMBL" id="CM000883">
    <property type="protein sequence ID" value="PNT64788.1"/>
    <property type="molecule type" value="Genomic_DNA"/>
</dbReference>
<gene>
    <name evidence="2" type="ORF">BRADI_4g33030v3</name>
</gene>
<accession>A0A2K2CRX8</accession>
<dbReference type="Gramene" id="PNT64788">
    <property type="protein sequence ID" value="PNT64788"/>
    <property type="gene ID" value="BRADI_4g33030v3"/>
</dbReference>
<reference evidence="3" key="3">
    <citation type="submission" date="2018-08" db="UniProtKB">
        <authorList>
            <consortium name="EnsemblPlants"/>
        </authorList>
    </citation>
    <scope>IDENTIFICATION</scope>
    <source>
        <strain evidence="3">cv. Bd21</strain>
    </source>
</reference>
<feature type="region of interest" description="Disordered" evidence="1">
    <location>
        <begin position="71"/>
        <end position="118"/>
    </location>
</feature>
<dbReference type="EnsemblPlants" id="PNT64788">
    <property type="protein sequence ID" value="PNT64788"/>
    <property type="gene ID" value="BRADI_4g33030v3"/>
</dbReference>
<proteinExistence type="predicted"/>
<dbReference type="InParanoid" id="A0A2K2CRX8"/>
<sequence length="118" mass="11983">MAGAGGGGGGTRGPTEQRGGRARTRRRQRAGASRTTAAGVGGKDVGPGPSRGVLLGREVVKRFATIFPKGYGLTESSGSVASTVGPKESMAYGSVGPPERRLQKRAETTEAPHAGLHN</sequence>
<dbReference type="AlphaFoldDB" id="A0A2K2CRX8"/>
<evidence type="ECO:0000313" key="4">
    <source>
        <dbReference type="Proteomes" id="UP000008810"/>
    </source>
</evidence>
<name>A0A2K2CRX8_BRADI</name>